<dbReference type="STRING" id="1802532.A2210_00980"/>
<evidence type="ECO:0000313" key="3">
    <source>
        <dbReference type="Proteomes" id="UP000177855"/>
    </source>
</evidence>
<reference evidence="2 3" key="1">
    <citation type="journal article" date="2016" name="Nat. Commun.">
        <title>Thousands of microbial genomes shed light on interconnected biogeochemical processes in an aquifer system.</title>
        <authorList>
            <person name="Anantharaman K."/>
            <person name="Brown C.T."/>
            <person name="Hug L.A."/>
            <person name="Sharon I."/>
            <person name="Castelle C.J."/>
            <person name="Probst A.J."/>
            <person name="Thomas B.C."/>
            <person name="Singh A."/>
            <person name="Wilkins M.J."/>
            <person name="Karaoz U."/>
            <person name="Brodie E.L."/>
            <person name="Williams K.H."/>
            <person name="Hubbard S.S."/>
            <person name="Banfield J.F."/>
        </authorList>
    </citation>
    <scope>NUCLEOTIDE SEQUENCE [LARGE SCALE GENOMIC DNA]</scope>
</reference>
<dbReference type="Proteomes" id="UP000177855">
    <property type="component" value="Unassembled WGS sequence"/>
</dbReference>
<sequence length="175" mass="19038">MAINLIPEEIAPKGPAARLSSFLRTVSAIGLTLFILVVFGLTSYYLVNFFSLRTSQTKQDNLKKVISSLESTETSLILLRDRLSKVKEVFAIESADRNVEAVSGVFAQVPPGVSISDFETTLKKIGISVNAQDSLSLGQFMTTLLSADRFGTVNLKAFSFNPASGYAATFELFLK</sequence>
<evidence type="ECO:0000313" key="2">
    <source>
        <dbReference type="EMBL" id="OGM75915.1"/>
    </source>
</evidence>
<feature type="transmembrane region" description="Helical" evidence="1">
    <location>
        <begin position="28"/>
        <end position="47"/>
    </location>
</feature>
<organism evidence="2 3">
    <name type="scientific">Candidatus Woesebacteria bacterium RIFOXYA1_FULL_40_18</name>
    <dbReference type="NCBI Taxonomy" id="1802532"/>
    <lineage>
        <taxon>Bacteria</taxon>
        <taxon>Candidatus Woeseibacteriota</taxon>
    </lineage>
</organism>
<keyword evidence="1" id="KW-0812">Transmembrane</keyword>
<dbReference type="AlphaFoldDB" id="A0A1F8CJY4"/>
<evidence type="ECO:0000256" key="1">
    <source>
        <dbReference type="SAM" id="Phobius"/>
    </source>
</evidence>
<dbReference type="EMBL" id="MGHS01000045">
    <property type="protein sequence ID" value="OGM75915.1"/>
    <property type="molecule type" value="Genomic_DNA"/>
</dbReference>
<comment type="caution">
    <text evidence="2">The sequence shown here is derived from an EMBL/GenBank/DDBJ whole genome shotgun (WGS) entry which is preliminary data.</text>
</comment>
<keyword evidence="1" id="KW-1133">Transmembrane helix</keyword>
<protein>
    <submittedName>
        <fullName evidence="2">Uncharacterized protein</fullName>
    </submittedName>
</protein>
<proteinExistence type="predicted"/>
<accession>A0A1F8CJY4</accession>
<name>A0A1F8CJY4_9BACT</name>
<keyword evidence="1" id="KW-0472">Membrane</keyword>
<gene>
    <name evidence="2" type="ORF">A2210_00980</name>
</gene>